<dbReference type="InterPro" id="IPR001338">
    <property type="entry name" value="Class_I_Hydrophobin"/>
</dbReference>
<feature type="signal peptide" evidence="6">
    <location>
        <begin position="1"/>
        <end position="19"/>
    </location>
</feature>
<sequence>MRASAAFAFALPILAAATAIPRDGSCNTGSITCCNQVQSSTSTGIAQLAGLLGIDLGSITGLVGSRSPSLVLAATLALLSLFAAPTTASAASSPSAAAPSTSTFEQCQKSDIVNLPGPLKYSDLVVI</sequence>
<reference evidence="8" key="1">
    <citation type="journal article" date="2014" name="Proc. Natl. Acad. Sci. U.S.A.">
        <title>Extensive sampling of basidiomycete genomes demonstrates inadequacy of the white-rot/brown-rot paradigm for wood decay fungi.</title>
        <authorList>
            <person name="Riley R."/>
            <person name="Salamov A.A."/>
            <person name="Brown D.W."/>
            <person name="Nagy L.G."/>
            <person name="Floudas D."/>
            <person name="Held B.W."/>
            <person name="Levasseur A."/>
            <person name="Lombard V."/>
            <person name="Morin E."/>
            <person name="Otillar R."/>
            <person name="Lindquist E.A."/>
            <person name="Sun H."/>
            <person name="LaButti K.M."/>
            <person name="Schmutz J."/>
            <person name="Jabbour D."/>
            <person name="Luo H."/>
            <person name="Baker S.E."/>
            <person name="Pisabarro A.G."/>
            <person name="Walton J.D."/>
            <person name="Blanchette R.A."/>
            <person name="Henrissat B."/>
            <person name="Martin F."/>
            <person name="Cullen D."/>
            <person name="Hibbett D.S."/>
            <person name="Grigoriev I.V."/>
        </authorList>
    </citation>
    <scope>NUCLEOTIDE SEQUENCE [LARGE SCALE GENOMIC DNA]</scope>
    <source>
        <strain evidence="8">CBS 339.88</strain>
    </source>
</reference>
<feature type="chain" id="PRO_5013984806" description="Hydrophobin" evidence="6">
    <location>
        <begin position="20"/>
        <end position="127"/>
    </location>
</feature>
<evidence type="ECO:0000256" key="5">
    <source>
        <dbReference type="ARBA" id="ARBA00023157"/>
    </source>
</evidence>
<keyword evidence="3 6" id="KW-0134">Cell wall</keyword>
<evidence type="ECO:0000256" key="6">
    <source>
        <dbReference type="RuleBase" id="RU365009"/>
    </source>
</evidence>
<comment type="similarity">
    <text evidence="2 6">Belongs to the fungal hydrophobin family.</text>
</comment>
<evidence type="ECO:0000313" key="8">
    <source>
        <dbReference type="Proteomes" id="UP000027222"/>
    </source>
</evidence>
<keyword evidence="5 6" id="KW-1015">Disulfide bond</keyword>
<dbReference type="GO" id="GO:0009277">
    <property type="term" value="C:fungal-type cell wall"/>
    <property type="evidence" value="ECO:0007669"/>
    <property type="project" value="InterPro"/>
</dbReference>
<dbReference type="EMBL" id="KL142380">
    <property type="protein sequence ID" value="KDR75962.1"/>
    <property type="molecule type" value="Genomic_DNA"/>
</dbReference>
<organism evidence="7 8">
    <name type="scientific">Galerina marginata (strain CBS 339.88)</name>
    <dbReference type="NCBI Taxonomy" id="685588"/>
    <lineage>
        <taxon>Eukaryota</taxon>
        <taxon>Fungi</taxon>
        <taxon>Dikarya</taxon>
        <taxon>Basidiomycota</taxon>
        <taxon>Agaricomycotina</taxon>
        <taxon>Agaricomycetes</taxon>
        <taxon>Agaricomycetidae</taxon>
        <taxon>Agaricales</taxon>
        <taxon>Agaricineae</taxon>
        <taxon>Strophariaceae</taxon>
        <taxon>Galerina</taxon>
    </lineage>
</organism>
<dbReference type="Proteomes" id="UP000027222">
    <property type="component" value="Unassembled WGS sequence"/>
</dbReference>
<proteinExistence type="inferred from homology"/>
<dbReference type="STRING" id="685588.A0A067T101"/>
<protein>
    <recommendedName>
        <fullName evidence="6">Hydrophobin</fullName>
    </recommendedName>
</protein>
<keyword evidence="8" id="KW-1185">Reference proteome</keyword>
<accession>A0A067T101</accession>
<dbReference type="Pfam" id="PF01185">
    <property type="entry name" value="Hydrophobin"/>
    <property type="match status" value="1"/>
</dbReference>
<dbReference type="HOGENOM" id="CLU_1970724_0_0_1"/>
<dbReference type="GO" id="GO:0005199">
    <property type="term" value="F:structural constituent of cell wall"/>
    <property type="evidence" value="ECO:0007669"/>
    <property type="project" value="InterPro"/>
</dbReference>
<keyword evidence="4 6" id="KW-0964">Secreted</keyword>
<evidence type="ECO:0000256" key="2">
    <source>
        <dbReference type="ARBA" id="ARBA00010446"/>
    </source>
</evidence>
<dbReference type="AlphaFoldDB" id="A0A067T101"/>
<dbReference type="CDD" id="cd23507">
    <property type="entry name" value="hydrophobin_I"/>
    <property type="match status" value="1"/>
</dbReference>
<comment type="subcellular location">
    <subcellularLocation>
        <location evidence="1 6">Secreted</location>
        <location evidence="1 6">Cell wall</location>
    </subcellularLocation>
</comment>
<keyword evidence="6" id="KW-0732">Signal</keyword>
<name>A0A067T101_GALM3</name>
<evidence type="ECO:0000256" key="3">
    <source>
        <dbReference type="ARBA" id="ARBA00022512"/>
    </source>
</evidence>
<gene>
    <name evidence="7" type="ORF">GALMADRAFT_140194</name>
</gene>
<evidence type="ECO:0000256" key="4">
    <source>
        <dbReference type="ARBA" id="ARBA00022525"/>
    </source>
</evidence>
<evidence type="ECO:0000256" key="1">
    <source>
        <dbReference type="ARBA" id="ARBA00004191"/>
    </source>
</evidence>
<evidence type="ECO:0000313" key="7">
    <source>
        <dbReference type="EMBL" id="KDR75962.1"/>
    </source>
</evidence>
<dbReference type="OrthoDB" id="4225815at2759"/>